<accession>A0ABV7WG72</accession>
<organism evidence="6 7">
    <name type="scientific">Aquipuribacter hungaricus</name>
    <dbReference type="NCBI Taxonomy" id="545624"/>
    <lineage>
        <taxon>Bacteria</taxon>
        <taxon>Bacillati</taxon>
        <taxon>Actinomycetota</taxon>
        <taxon>Actinomycetes</taxon>
        <taxon>Micrococcales</taxon>
        <taxon>Intrasporangiaceae</taxon>
        <taxon>Aquipuribacter</taxon>
    </lineage>
</organism>
<comment type="subcellular location">
    <subcellularLocation>
        <location evidence="1">Cell envelope</location>
    </subcellularLocation>
</comment>
<gene>
    <name evidence="6" type="ORF">ACFOLH_10890</name>
</gene>
<sequence length="397" mass="41107">MPRPASPGPLTAGIRSLAVPAALCLALTSCTAAGGGASDPGGDVDQAFLDQVDAALAEVESQVLSTGPNGEEPESADAAELTDEQVEEVKALGASAAVVMHYAGDDWSTSQIKGLEDEFGRLGIEVVAVTDADFDPAQQVSDIENVMTQQPDVIVSLPTDPVATAGAYRAAAEAGVELVFMDNVPEGFVAGEDYASAVSADNFGNGVISAHLMARSLGGEGTIGVVFHEADFFVTQQRYDGFRQTIEEVYPDIEIVEEQGIAGPDFAGDAQTAANAMLSQNPTLDGLWAVWDVPAEGVLAAARAAGRDDLKVATQDLGLNVGISLAQDENVIGLGAQRPYEQGVTEARLAALALLGEATPAYVALPSLGVTHENVLEAWETVYAEEAPSDLADSYVD</sequence>
<feature type="signal peptide" evidence="4">
    <location>
        <begin position="1"/>
        <end position="32"/>
    </location>
</feature>
<dbReference type="Proteomes" id="UP001595685">
    <property type="component" value="Unassembled WGS sequence"/>
</dbReference>
<dbReference type="PANTHER" id="PTHR46847">
    <property type="entry name" value="D-ALLOSE-BINDING PERIPLASMIC PROTEIN-RELATED"/>
    <property type="match status" value="1"/>
</dbReference>
<evidence type="ECO:0000256" key="2">
    <source>
        <dbReference type="ARBA" id="ARBA00007639"/>
    </source>
</evidence>
<feature type="chain" id="PRO_5045770017" evidence="4">
    <location>
        <begin position="33"/>
        <end position="397"/>
    </location>
</feature>
<dbReference type="PROSITE" id="PS51257">
    <property type="entry name" value="PROKAR_LIPOPROTEIN"/>
    <property type="match status" value="1"/>
</dbReference>
<keyword evidence="3 4" id="KW-0732">Signal</keyword>
<name>A0ABV7WG72_9MICO</name>
<evidence type="ECO:0000259" key="5">
    <source>
        <dbReference type="Pfam" id="PF13407"/>
    </source>
</evidence>
<dbReference type="PANTHER" id="PTHR46847:SF1">
    <property type="entry name" value="D-ALLOSE-BINDING PERIPLASMIC PROTEIN-RELATED"/>
    <property type="match status" value="1"/>
</dbReference>
<comment type="caution">
    <text evidence="6">The sequence shown here is derived from an EMBL/GenBank/DDBJ whole genome shotgun (WGS) entry which is preliminary data.</text>
</comment>
<evidence type="ECO:0000256" key="4">
    <source>
        <dbReference type="SAM" id="SignalP"/>
    </source>
</evidence>
<dbReference type="RefSeq" id="WP_340288018.1">
    <property type="nucleotide sequence ID" value="NZ_JBBEOI010000001.1"/>
</dbReference>
<feature type="domain" description="Periplasmic binding protein" evidence="5">
    <location>
        <begin position="97"/>
        <end position="357"/>
    </location>
</feature>
<keyword evidence="7" id="KW-1185">Reference proteome</keyword>
<dbReference type="EMBL" id="JBHRWW010000006">
    <property type="protein sequence ID" value="MFC3688848.1"/>
    <property type="molecule type" value="Genomic_DNA"/>
</dbReference>
<reference evidence="7" key="1">
    <citation type="journal article" date="2019" name="Int. J. Syst. Evol. Microbiol.">
        <title>The Global Catalogue of Microorganisms (GCM) 10K type strain sequencing project: providing services to taxonomists for standard genome sequencing and annotation.</title>
        <authorList>
            <consortium name="The Broad Institute Genomics Platform"/>
            <consortium name="The Broad Institute Genome Sequencing Center for Infectious Disease"/>
            <person name="Wu L."/>
            <person name="Ma J."/>
        </authorList>
    </citation>
    <scope>NUCLEOTIDE SEQUENCE [LARGE SCALE GENOMIC DNA]</scope>
    <source>
        <strain evidence="7">NCAIM B.02333</strain>
    </source>
</reference>
<evidence type="ECO:0000256" key="3">
    <source>
        <dbReference type="ARBA" id="ARBA00022729"/>
    </source>
</evidence>
<dbReference type="Gene3D" id="3.40.50.2300">
    <property type="match status" value="2"/>
</dbReference>
<evidence type="ECO:0000313" key="6">
    <source>
        <dbReference type="EMBL" id="MFC3688848.1"/>
    </source>
</evidence>
<protein>
    <submittedName>
        <fullName evidence="6">Substrate-binding domain-containing protein</fullName>
    </submittedName>
</protein>
<dbReference type="InterPro" id="IPR028082">
    <property type="entry name" value="Peripla_BP_I"/>
</dbReference>
<proteinExistence type="inferred from homology"/>
<evidence type="ECO:0000313" key="7">
    <source>
        <dbReference type="Proteomes" id="UP001595685"/>
    </source>
</evidence>
<dbReference type="CDD" id="cd06316">
    <property type="entry name" value="PBP1_ABC_sugar_binding-like"/>
    <property type="match status" value="1"/>
</dbReference>
<evidence type="ECO:0000256" key="1">
    <source>
        <dbReference type="ARBA" id="ARBA00004196"/>
    </source>
</evidence>
<dbReference type="Pfam" id="PF13407">
    <property type="entry name" value="Peripla_BP_4"/>
    <property type="match status" value="1"/>
</dbReference>
<dbReference type="SUPFAM" id="SSF53822">
    <property type="entry name" value="Periplasmic binding protein-like I"/>
    <property type="match status" value="1"/>
</dbReference>
<comment type="similarity">
    <text evidence="2">Belongs to the bacterial solute-binding protein 2 family.</text>
</comment>
<dbReference type="InterPro" id="IPR025997">
    <property type="entry name" value="SBP_2_dom"/>
</dbReference>